<keyword evidence="3" id="KW-1185">Reference proteome</keyword>
<evidence type="ECO:0000256" key="1">
    <source>
        <dbReference type="SAM" id="Phobius"/>
    </source>
</evidence>
<evidence type="ECO:0000313" key="3">
    <source>
        <dbReference type="Proteomes" id="UP001519307"/>
    </source>
</evidence>
<evidence type="ECO:0000313" key="2">
    <source>
        <dbReference type="EMBL" id="MBP2032166.1"/>
    </source>
</evidence>
<dbReference type="RefSeq" id="WP_209701096.1">
    <property type="nucleotide sequence ID" value="NZ_JAGGLM010000003.1"/>
</dbReference>
<feature type="transmembrane region" description="Helical" evidence="1">
    <location>
        <begin position="12"/>
        <end position="39"/>
    </location>
</feature>
<name>A0ABS4KRX2_9CLOT</name>
<dbReference type="Proteomes" id="UP001519307">
    <property type="component" value="Unassembled WGS sequence"/>
</dbReference>
<proteinExistence type="predicted"/>
<protein>
    <submittedName>
        <fullName evidence="2">Positive regulator of sigma E activity</fullName>
    </submittedName>
</protein>
<gene>
    <name evidence="2" type="ORF">J2Z42_000831</name>
</gene>
<keyword evidence="1" id="KW-0472">Membrane</keyword>
<accession>A0ABS4KRX2</accession>
<keyword evidence="1" id="KW-1133">Transmembrane helix</keyword>
<dbReference type="EMBL" id="JAGGLM010000003">
    <property type="protein sequence ID" value="MBP2032166.1"/>
    <property type="molecule type" value="Genomic_DNA"/>
</dbReference>
<keyword evidence="1" id="KW-0812">Transmembrane</keyword>
<comment type="caution">
    <text evidence="2">The sequence shown here is derived from an EMBL/GenBank/DDBJ whole genome shotgun (WGS) entry which is preliminary data.</text>
</comment>
<feature type="transmembrane region" description="Helical" evidence="1">
    <location>
        <begin position="51"/>
        <end position="68"/>
    </location>
</feature>
<sequence>MTKKGSDKKQTNMLAAAFMLFILPILSVFIGTFLGWYIGKSAGLSIKVSEVIGGAAAFIIAVILIKLFDKSAVVDEDQEKITWDDM</sequence>
<organism evidence="2 3">
    <name type="scientific">Clostridium algifaecis</name>
    <dbReference type="NCBI Taxonomy" id="1472040"/>
    <lineage>
        <taxon>Bacteria</taxon>
        <taxon>Bacillati</taxon>
        <taxon>Bacillota</taxon>
        <taxon>Clostridia</taxon>
        <taxon>Eubacteriales</taxon>
        <taxon>Clostridiaceae</taxon>
        <taxon>Clostridium</taxon>
    </lineage>
</organism>
<dbReference type="Pfam" id="PF04246">
    <property type="entry name" value="RseC_MucC"/>
    <property type="match status" value="1"/>
</dbReference>
<reference evidence="2 3" key="1">
    <citation type="submission" date="2021-03" db="EMBL/GenBank/DDBJ databases">
        <title>Genomic Encyclopedia of Type Strains, Phase IV (KMG-IV): sequencing the most valuable type-strain genomes for metagenomic binning, comparative biology and taxonomic classification.</title>
        <authorList>
            <person name="Goeker M."/>
        </authorList>
    </citation>
    <scope>NUCLEOTIDE SEQUENCE [LARGE SCALE GENOMIC DNA]</scope>
    <source>
        <strain evidence="2 3">DSM 28783</strain>
    </source>
</reference>